<accession>A0A2I0T7R2</accession>
<protein>
    <recommendedName>
        <fullName evidence="4">Rna-directed dna polymerase from mobile element jockey-like</fullName>
    </recommendedName>
</protein>
<reference evidence="3" key="2">
    <citation type="submission" date="2017-11" db="EMBL/GenBank/DDBJ databases">
        <authorList>
            <person name="Lima N.C."/>
            <person name="Parody-Merino A.M."/>
            <person name="Battley P.F."/>
            <person name="Fidler A.E."/>
            <person name="Prosdocimi F."/>
        </authorList>
    </citation>
    <scope>NUCLEOTIDE SEQUENCE [LARGE SCALE GENOMIC DNA]</scope>
</reference>
<reference evidence="3" key="3">
    <citation type="submission" date="2017-12" db="EMBL/GenBank/DDBJ databases">
        <title>Genome sequence of the Bar-tailed Godwit (Limosa lapponica baueri).</title>
        <authorList>
            <person name="Lima N.C.B."/>
            <person name="Parody-Merino A.M."/>
            <person name="Battley P.F."/>
            <person name="Fidler A.E."/>
            <person name="Prosdocimi F."/>
        </authorList>
    </citation>
    <scope>NUCLEOTIDE SEQUENCE [LARGE SCALE GENOMIC DNA]</scope>
</reference>
<gene>
    <name evidence="2" type="ORF">llap_16140</name>
    <name evidence="1" type="ORF">llap_19877</name>
</gene>
<evidence type="ECO:0000313" key="1">
    <source>
        <dbReference type="EMBL" id="PKU29818.1"/>
    </source>
</evidence>
<keyword evidence="3" id="KW-1185">Reference proteome</keyword>
<organism evidence="1 3">
    <name type="scientific">Limosa lapponica baueri</name>
    <dbReference type="NCBI Taxonomy" id="1758121"/>
    <lineage>
        <taxon>Eukaryota</taxon>
        <taxon>Metazoa</taxon>
        <taxon>Chordata</taxon>
        <taxon>Craniata</taxon>
        <taxon>Vertebrata</taxon>
        <taxon>Euteleostomi</taxon>
        <taxon>Archelosauria</taxon>
        <taxon>Archosauria</taxon>
        <taxon>Dinosauria</taxon>
        <taxon>Saurischia</taxon>
        <taxon>Theropoda</taxon>
        <taxon>Coelurosauria</taxon>
        <taxon>Aves</taxon>
        <taxon>Neognathae</taxon>
        <taxon>Neoaves</taxon>
        <taxon>Charadriiformes</taxon>
        <taxon>Scolopacidae</taxon>
        <taxon>Limosa</taxon>
    </lineage>
</organism>
<evidence type="ECO:0000313" key="3">
    <source>
        <dbReference type="Proteomes" id="UP000233556"/>
    </source>
</evidence>
<dbReference type="Proteomes" id="UP000233556">
    <property type="component" value="Unassembled WGS sequence"/>
</dbReference>
<dbReference type="OrthoDB" id="9401277at2759"/>
<proteinExistence type="predicted"/>
<reference evidence="1" key="1">
    <citation type="submission" date="2017-11" db="EMBL/GenBank/DDBJ databases">
        <authorList>
            <person name="Han C.G."/>
        </authorList>
    </citation>
    <scope>NUCLEOTIDE SEQUENCE [LARGE SCALE GENOMIC DNA]</scope>
    <source>
        <strain evidence="1">BTGAFAM01</strain>
        <tissue evidence="1">Blood</tissue>
    </source>
</reference>
<name>A0A2I0T7R2_LIMLA</name>
<sequence>MHQYRLGADWLESSFAEKDMGVLVDNKLNIPLQGLLSLERVNSTSQYGIVSKVANGAFNSCIQIIDEYFEQNWSPRIEPRGTPLVTHRQPDVAPFTIALPFRQFFTQRTVNLPIPQLDNLSRRML</sequence>
<dbReference type="EMBL" id="KZ516121">
    <property type="protein sequence ID" value="PKU29818.1"/>
    <property type="molecule type" value="Genomic_DNA"/>
</dbReference>
<evidence type="ECO:0000313" key="2">
    <source>
        <dbReference type="EMBL" id="PKU33555.1"/>
    </source>
</evidence>
<dbReference type="AlphaFoldDB" id="A0A2I0T7R2"/>
<reference evidence="1" key="4">
    <citation type="submission" date="2018-01" db="EMBL/GenBank/DDBJ databases">
        <title>Genome sequence of the Bar-tailed Godwit (Limosa lapponica baueri).</title>
        <authorList>
            <person name="Lima N.C.B."/>
            <person name="Parody-Merino A.M."/>
            <person name="Battley P.F."/>
            <person name="Fidler A.E."/>
            <person name="Prosdocimi F."/>
        </authorList>
    </citation>
    <scope>NUCLEOTIDE SEQUENCE</scope>
    <source>
        <strain evidence="1">BTGAFAM01</strain>
        <tissue evidence="1">Blood</tissue>
    </source>
</reference>
<evidence type="ECO:0008006" key="4">
    <source>
        <dbReference type="Google" id="ProtNLM"/>
    </source>
</evidence>
<dbReference type="EMBL" id="KZ509978">
    <property type="protein sequence ID" value="PKU33555.1"/>
    <property type="molecule type" value="Genomic_DNA"/>
</dbReference>